<dbReference type="GO" id="GO:0004747">
    <property type="term" value="F:ribokinase activity"/>
    <property type="evidence" value="ECO:0007669"/>
    <property type="project" value="UniProtKB-EC"/>
</dbReference>
<dbReference type="PANTHER" id="PTHR10584:SF166">
    <property type="entry name" value="RIBOKINASE"/>
    <property type="match status" value="1"/>
</dbReference>
<feature type="domain" description="Carbohydrate kinase PfkB" evidence="13">
    <location>
        <begin position="2"/>
        <end position="251"/>
    </location>
</feature>
<keyword evidence="9" id="KW-0460">Magnesium</keyword>
<dbReference type="InterPro" id="IPR011611">
    <property type="entry name" value="PfkB_dom"/>
</dbReference>
<dbReference type="Gene3D" id="3.40.1190.20">
    <property type="match status" value="1"/>
</dbReference>
<dbReference type="Proteomes" id="UP000245119">
    <property type="component" value="Linkage Group LG8"/>
</dbReference>
<evidence type="ECO:0000256" key="12">
    <source>
        <dbReference type="RuleBase" id="RU003704"/>
    </source>
</evidence>
<dbReference type="InterPro" id="IPR029056">
    <property type="entry name" value="Ribokinase-like"/>
</dbReference>
<evidence type="ECO:0000256" key="11">
    <source>
        <dbReference type="ARBA" id="ARBA00023277"/>
    </source>
</evidence>
<gene>
    <name evidence="14" type="ORF">C0Q70_13702</name>
</gene>
<comment type="similarity">
    <text evidence="1 12">Belongs to the carbohydrate kinase PfkB family.</text>
</comment>
<sequence length="263" mass="27768">MAAKLGARTAMVAKLGNDFYGNNTKENFKQHEVDDTHVKQTDRDSSGVASIIVSEDGQNSIVIVSGANLLLSEDDVHAAKDLIRHSKVLVCQLEVPPSTSLAALRLAKSNKVYSIFNPAPAIENLDPQFYTACDMLCANESEAELLTGVPITDEQSAKLAAKKLHEKGCDTVLVTIGDKGSVLHTSGQEGLHIPADSVVAVDTTGAGDAFIGALAFYKATMPTLSLVESVKRASIIAAISCKSRGTQCSFPSADQLNPALLTL</sequence>
<dbReference type="AlphaFoldDB" id="A0A2T7NXZ8"/>
<dbReference type="GO" id="GO:0005829">
    <property type="term" value="C:cytosol"/>
    <property type="evidence" value="ECO:0007669"/>
    <property type="project" value="TreeGrafter"/>
</dbReference>
<evidence type="ECO:0000256" key="1">
    <source>
        <dbReference type="ARBA" id="ARBA00010688"/>
    </source>
</evidence>
<dbReference type="OrthoDB" id="415590at2759"/>
<dbReference type="GO" id="GO:0046872">
    <property type="term" value="F:metal ion binding"/>
    <property type="evidence" value="ECO:0007669"/>
    <property type="project" value="UniProtKB-KW"/>
</dbReference>
<keyword evidence="5" id="KW-0479">Metal-binding</keyword>
<keyword evidence="15" id="KW-1185">Reference proteome</keyword>
<dbReference type="InterPro" id="IPR011877">
    <property type="entry name" value="Ribokinase"/>
</dbReference>
<dbReference type="EMBL" id="PZQS01000008">
    <property type="protein sequence ID" value="PVD26034.1"/>
    <property type="molecule type" value="Genomic_DNA"/>
</dbReference>
<keyword evidence="6" id="KW-0547">Nucleotide-binding</keyword>
<dbReference type="GO" id="GO:0006014">
    <property type="term" value="P:D-ribose metabolic process"/>
    <property type="evidence" value="ECO:0007669"/>
    <property type="project" value="InterPro"/>
</dbReference>
<protein>
    <recommendedName>
        <fullName evidence="3">Ribokinase</fullName>
        <ecNumber evidence="2">2.7.1.15</ecNumber>
    </recommendedName>
</protein>
<evidence type="ECO:0000256" key="3">
    <source>
        <dbReference type="ARBA" id="ARBA00016943"/>
    </source>
</evidence>
<evidence type="ECO:0000256" key="4">
    <source>
        <dbReference type="ARBA" id="ARBA00022679"/>
    </source>
</evidence>
<organism evidence="14 15">
    <name type="scientific">Pomacea canaliculata</name>
    <name type="common">Golden apple snail</name>
    <dbReference type="NCBI Taxonomy" id="400727"/>
    <lineage>
        <taxon>Eukaryota</taxon>
        <taxon>Metazoa</taxon>
        <taxon>Spiralia</taxon>
        <taxon>Lophotrochozoa</taxon>
        <taxon>Mollusca</taxon>
        <taxon>Gastropoda</taxon>
        <taxon>Caenogastropoda</taxon>
        <taxon>Architaenioglossa</taxon>
        <taxon>Ampullarioidea</taxon>
        <taxon>Ampullariidae</taxon>
        <taxon>Pomacea</taxon>
    </lineage>
</organism>
<evidence type="ECO:0000313" key="15">
    <source>
        <dbReference type="Proteomes" id="UP000245119"/>
    </source>
</evidence>
<evidence type="ECO:0000256" key="2">
    <source>
        <dbReference type="ARBA" id="ARBA00012035"/>
    </source>
</evidence>
<dbReference type="Pfam" id="PF00294">
    <property type="entry name" value="PfkB"/>
    <property type="match status" value="1"/>
</dbReference>
<dbReference type="InterPro" id="IPR002139">
    <property type="entry name" value="Ribo/fructo_kinase"/>
</dbReference>
<keyword evidence="4 12" id="KW-0808">Transferase</keyword>
<evidence type="ECO:0000256" key="9">
    <source>
        <dbReference type="ARBA" id="ARBA00022842"/>
    </source>
</evidence>
<evidence type="ECO:0000256" key="5">
    <source>
        <dbReference type="ARBA" id="ARBA00022723"/>
    </source>
</evidence>
<dbReference type="PRINTS" id="PR00990">
    <property type="entry name" value="RIBOKINASE"/>
</dbReference>
<evidence type="ECO:0000259" key="13">
    <source>
        <dbReference type="Pfam" id="PF00294"/>
    </source>
</evidence>
<dbReference type="SUPFAM" id="SSF53613">
    <property type="entry name" value="Ribokinase-like"/>
    <property type="match status" value="1"/>
</dbReference>
<keyword evidence="10" id="KW-0630">Potassium</keyword>
<dbReference type="GO" id="GO:0005524">
    <property type="term" value="F:ATP binding"/>
    <property type="evidence" value="ECO:0007669"/>
    <property type="project" value="UniProtKB-KW"/>
</dbReference>
<evidence type="ECO:0000256" key="8">
    <source>
        <dbReference type="ARBA" id="ARBA00022840"/>
    </source>
</evidence>
<dbReference type="EC" id="2.7.1.15" evidence="2"/>
<keyword evidence="7 12" id="KW-0418">Kinase</keyword>
<name>A0A2T7NXZ8_POMCA</name>
<keyword evidence="11" id="KW-0119">Carbohydrate metabolism</keyword>
<evidence type="ECO:0000256" key="10">
    <source>
        <dbReference type="ARBA" id="ARBA00022958"/>
    </source>
</evidence>
<dbReference type="PROSITE" id="PS00584">
    <property type="entry name" value="PFKB_KINASES_2"/>
    <property type="match status" value="1"/>
</dbReference>
<keyword evidence="8" id="KW-0067">ATP-binding</keyword>
<comment type="caution">
    <text evidence="14">The sequence shown here is derived from an EMBL/GenBank/DDBJ whole genome shotgun (WGS) entry which is preliminary data.</text>
</comment>
<proteinExistence type="inferred from homology"/>
<dbReference type="STRING" id="400727.A0A2T7NXZ8"/>
<reference evidence="14 15" key="1">
    <citation type="submission" date="2018-04" db="EMBL/GenBank/DDBJ databases">
        <title>The genome of golden apple snail Pomacea canaliculata provides insight into stress tolerance and invasive adaptation.</title>
        <authorList>
            <person name="Liu C."/>
            <person name="Liu B."/>
            <person name="Ren Y."/>
            <person name="Zhang Y."/>
            <person name="Wang H."/>
            <person name="Li S."/>
            <person name="Jiang F."/>
            <person name="Yin L."/>
            <person name="Zhang G."/>
            <person name="Qian W."/>
            <person name="Fan W."/>
        </authorList>
    </citation>
    <scope>NUCLEOTIDE SEQUENCE [LARGE SCALE GENOMIC DNA]</scope>
    <source>
        <strain evidence="14">SZHN2017</strain>
        <tissue evidence="14">Muscle</tissue>
    </source>
</reference>
<dbReference type="PANTHER" id="PTHR10584">
    <property type="entry name" value="SUGAR KINASE"/>
    <property type="match status" value="1"/>
</dbReference>
<dbReference type="CDD" id="cd01174">
    <property type="entry name" value="ribokinase"/>
    <property type="match status" value="1"/>
</dbReference>
<evidence type="ECO:0000313" key="14">
    <source>
        <dbReference type="EMBL" id="PVD26034.1"/>
    </source>
</evidence>
<evidence type="ECO:0000256" key="6">
    <source>
        <dbReference type="ARBA" id="ARBA00022741"/>
    </source>
</evidence>
<evidence type="ECO:0000256" key="7">
    <source>
        <dbReference type="ARBA" id="ARBA00022777"/>
    </source>
</evidence>
<accession>A0A2T7NXZ8</accession>
<dbReference type="InterPro" id="IPR002173">
    <property type="entry name" value="Carboh/pur_kinase_PfkB_CS"/>
</dbReference>